<comment type="catalytic activity">
    <reaction evidence="7 8">
        <text>(2S)-2-hydroxy-3-oxobutyl phosphate + 5-amino-6-(D-ribitylamino)uracil = 6,7-dimethyl-8-(1-D-ribityl)lumazine + phosphate + 2 H2O + H(+)</text>
        <dbReference type="Rhea" id="RHEA:26152"/>
        <dbReference type="ChEBI" id="CHEBI:15377"/>
        <dbReference type="ChEBI" id="CHEBI:15378"/>
        <dbReference type="ChEBI" id="CHEBI:15934"/>
        <dbReference type="ChEBI" id="CHEBI:43474"/>
        <dbReference type="ChEBI" id="CHEBI:58201"/>
        <dbReference type="ChEBI" id="CHEBI:58830"/>
        <dbReference type="EC" id="2.5.1.78"/>
    </reaction>
</comment>
<dbReference type="EMBL" id="CABMJJ010000009">
    <property type="protein sequence ID" value="VVC04314.1"/>
    <property type="molecule type" value="Genomic_DNA"/>
</dbReference>
<evidence type="ECO:0000313" key="9">
    <source>
        <dbReference type="EMBL" id="VVC04314.1"/>
    </source>
</evidence>
<evidence type="ECO:0000256" key="2">
    <source>
        <dbReference type="ARBA" id="ARBA00004887"/>
    </source>
</evidence>
<gene>
    <name evidence="9" type="primary">ribC</name>
    <name evidence="8" type="synonym">ribH</name>
    <name evidence="9" type="ORF">LFW2832_00875</name>
</gene>
<feature type="binding site" evidence="8">
    <location>
        <begin position="220"/>
        <end position="222"/>
    </location>
    <ligand>
        <name>5-amino-6-(D-ribitylamino)uracil</name>
        <dbReference type="ChEBI" id="CHEBI:15934"/>
    </ligand>
</feature>
<evidence type="ECO:0000256" key="1">
    <source>
        <dbReference type="ARBA" id="ARBA00000968"/>
    </source>
</evidence>
<evidence type="ECO:0000313" key="10">
    <source>
        <dbReference type="Proteomes" id="UP000789941"/>
    </source>
</evidence>
<dbReference type="PANTHER" id="PTHR21058:SF0">
    <property type="entry name" value="6,7-DIMETHYL-8-RIBITYLLUMAZINE SYNTHASE"/>
    <property type="match status" value="1"/>
</dbReference>
<feature type="binding site" evidence="8">
    <location>
        <begin position="196"/>
        <end position="198"/>
    </location>
    <ligand>
        <name>5-amino-6-(D-ribitylamino)uracil</name>
        <dbReference type="ChEBI" id="CHEBI:15934"/>
    </ligand>
</feature>
<dbReference type="EC" id="2.5.1.78" evidence="8"/>
<evidence type="ECO:0000256" key="7">
    <source>
        <dbReference type="ARBA" id="ARBA00048785"/>
    </source>
</evidence>
<comment type="catalytic activity">
    <reaction evidence="1">
        <text>2 6,7-dimethyl-8-(1-D-ribityl)lumazine + H(+) = 5-amino-6-(D-ribitylamino)uracil + riboflavin</text>
        <dbReference type="Rhea" id="RHEA:20772"/>
        <dbReference type="ChEBI" id="CHEBI:15378"/>
        <dbReference type="ChEBI" id="CHEBI:15934"/>
        <dbReference type="ChEBI" id="CHEBI:57986"/>
        <dbReference type="ChEBI" id="CHEBI:58201"/>
        <dbReference type="EC" id="2.5.1.9"/>
    </reaction>
</comment>
<dbReference type="GO" id="GO:0000906">
    <property type="term" value="F:6,7-dimethyl-8-ribityllumazine synthase activity"/>
    <property type="evidence" value="ECO:0007669"/>
    <property type="project" value="UniProtKB-UniRule"/>
</dbReference>
<dbReference type="InterPro" id="IPR006399">
    <property type="entry name" value="Ribfl_synth_arc"/>
</dbReference>
<protein>
    <recommendedName>
        <fullName evidence="8">6,7-dimethyl-8-ribityllumazine synthase</fullName>
        <shortName evidence="8">DMRL synthase</shortName>
        <shortName evidence="8">LS</shortName>
        <shortName evidence="8">Lumazine synthase</shortName>
        <ecNumber evidence="8">2.5.1.78</ecNumber>
    </recommendedName>
</protein>
<dbReference type="Proteomes" id="UP000789941">
    <property type="component" value="Unassembled WGS sequence"/>
</dbReference>
<feature type="binding site" evidence="8">
    <location>
        <position position="268"/>
    </location>
    <ligand>
        <name>(2S)-2-hydroxy-3-oxobutyl phosphate</name>
        <dbReference type="ChEBI" id="CHEBI:58830"/>
    </ligand>
</feature>
<keyword evidence="5 8" id="KW-0686">Riboflavin biosynthesis</keyword>
<proteinExistence type="inferred from homology"/>
<evidence type="ECO:0000256" key="6">
    <source>
        <dbReference type="ARBA" id="ARBA00022679"/>
    </source>
</evidence>
<comment type="similarity">
    <text evidence="4 8">Belongs to the DMRL synthase family.</text>
</comment>
<comment type="function">
    <text evidence="8">Catalyzes the formation of 6,7-dimethyl-8-ribityllumazine by condensation of 5-amino-6-(D-ribitylamino)uracil with 3,4-dihydroxy-2-butanone 4-phosphate. This is the penultimate step in the biosynthesis of riboflavin.</text>
</comment>
<feature type="active site" description="Proton donor" evidence="8">
    <location>
        <position position="228"/>
    </location>
</feature>
<evidence type="ECO:0000256" key="4">
    <source>
        <dbReference type="ARBA" id="ARBA00007424"/>
    </source>
</evidence>
<dbReference type="InterPro" id="IPR036467">
    <property type="entry name" value="LS/RS_sf"/>
</dbReference>
<dbReference type="InterPro" id="IPR034964">
    <property type="entry name" value="LS"/>
</dbReference>
<organism evidence="9 10">
    <name type="scientific">Candidatus Bilamarchaeum dharawalense</name>
    <dbReference type="NCBI Taxonomy" id="2885759"/>
    <lineage>
        <taxon>Archaea</taxon>
        <taxon>Candidatus Micrarchaeota</taxon>
        <taxon>Candidatus Micrarchaeia</taxon>
        <taxon>Candidatus Anstonellales</taxon>
        <taxon>Candidatus Bilamarchaeaceae</taxon>
        <taxon>Candidatus Bilamarchaeum</taxon>
    </lineage>
</organism>
<dbReference type="GO" id="GO:0004746">
    <property type="term" value="F:riboflavin synthase activity"/>
    <property type="evidence" value="ECO:0007669"/>
    <property type="project" value="UniProtKB-UniRule"/>
</dbReference>
<accession>A0A5E4LQP5</accession>
<dbReference type="GO" id="GO:0009231">
    <property type="term" value="P:riboflavin biosynthetic process"/>
    <property type="evidence" value="ECO:0007669"/>
    <property type="project" value="UniProtKB-UniRule"/>
</dbReference>
<dbReference type="GO" id="GO:0009349">
    <property type="term" value="C:riboflavin synthase complex"/>
    <property type="evidence" value="ECO:0007669"/>
    <property type="project" value="UniProtKB-UniRule"/>
</dbReference>
<evidence type="ECO:0000256" key="5">
    <source>
        <dbReference type="ARBA" id="ARBA00022619"/>
    </source>
</evidence>
<comment type="caution">
    <text evidence="9">The sequence shown here is derived from an EMBL/GenBank/DDBJ whole genome shotgun (WGS) entry which is preliminary data.</text>
</comment>
<feature type="binding site" evidence="8">
    <location>
        <begin position="225"/>
        <end position="226"/>
    </location>
    <ligand>
        <name>(2S)-2-hydroxy-3-oxobutyl phosphate</name>
        <dbReference type="ChEBI" id="CHEBI:58830"/>
    </ligand>
</feature>
<dbReference type="HAMAP" id="MF_00178">
    <property type="entry name" value="Lumazine_synth"/>
    <property type="match status" value="1"/>
</dbReference>
<feature type="binding site" evidence="8">
    <location>
        <position position="165"/>
    </location>
    <ligand>
        <name>5-amino-6-(D-ribitylamino)uracil</name>
        <dbReference type="ChEBI" id="CHEBI:15934"/>
    </ligand>
</feature>
<dbReference type="SUPFAM" id="SSF52121">
    <property type="entry name" value="Lumazine synthase"/>
    <property type="match status" value="2"/>
</dbReference>
<sequence>MVKIGIVDTTFARVNMGEIALDELKKFPNVETERRTVPGIKDLPVECKILLEKCDVCIALGMVGGAPIDQQCGHEASLGIQQAKLMTNKHIIEVFVHENEGWNEAELKEIFENRIRKHARNAMVLATKPEELVKLAGKGIRQGKEDEGGLDDEKATVIGIVVSEFNEDITERMEDRAVEIIKEENISAKIIHVPGVYDMPLVVKKLLMDKKIDGVITLGAVVKGETAHDEVITKDVAKRLGELSLEFRKPVTLGIIGHNAEQEIAEERAEEYAERAVRAVIDLIEILKDDVVKQVS</sequence>
<dbReference type="AlphaFoldDB" id="A0A5E4LQP5"/>
<reference evidence="9 10" key="1">
    <citation type="submission" date="2019-08" db="EMBL/GenBank/DDBJ databases">
        <authorList>
            <person name="Vazquez-Campos X."/>
        </authorList>
    </citation>
    <scope>NUCLEOTIDE SEQUENCE [LARGE SCALE GENOMIC DNA]</scope>
    <source>
        <strain evidence="9">LFW-283_2</strain>
    </source>
</reference>
<comment type="pathway">
    <text evidence="3 8">Cofactor biosynthesis; riboflavin biosynthesis; riboflavin from 2-hydroxy-3-oxobutyl phosphate and 5-amino-6-(D-ribitylamino)uracil: step 1/2.</text>
</comment>
<comment type="pathway">
    <text evidence="2">Cofactor biosynthesis; riboflavin biosynthesis; riboflavin from 2-hydroxy-3-oxobutyl phosphate and 5-amino-6-(D-ribitylamino)uracil: step 2/2.</text>
</comment>
<dbReference type="NCBIfam" id="TIGR01506">
    <property type="entry name" value="ribC_arch"/>
    <property type="match status" value="1"/>
</dbReference>
<dbReference type="InterPro" id="IPR002180">
    <property type="entry name" value="LS/RS"/>
</dbReference>
<evidence type="ECO:0000256" key="8">
    <source>
        <dbReference type="HAMAP-Rule" id="MF_00178"/>
    </source>
</evidence>
<dbReference type="Gene3D" id="3.40.50.960">
    <property type="entry name" value="Lumazine/riboflavin synthase"/>
    <property type="match status" value="2"/>
</dbReference>
<dbReference type="NCBIfam" id="TIGR00114">
    <property type="entry name" value="lumazine-synth"/>
    <property type="match status" value="1"/>
</dbReference>
<evidence type="ECO:0000256" key="3">
    <source>
        <dbReference type="ARBA" id="ARBA00004917"/>
    </source>
</evidence>
<feature type="binding site" evidence="8">
    <location>
        <position position="253"/>
    </location>
    <ligand>
        <name>5-amino-6-(D-ribitylamino)uracil</name>
        <dbReference type="ChEBI" id="CHEBI:15934"/>
    </ligand>
</feature>
<dbReference type="UniPathway" id="UPA00275">
    <property type="reaction ID" value="UER00404"/>
</dbReference>
<name>A0A5E4LQP5_9ARCH</name>
<keyword evidence="6 8" id="KW-0808">Transferase</keyword>
<dbReference type="PANTHER" id="PTHR21058">
    <property type="entry name" value="6,7-DIMETHYL-8-RIBITYLLUMAZINE SYNTHASE DMRL SYNTHASE LUMAZINE SYNTHASE"/>
    <property type="match status" value="1"/>
</dbReference>
<dbReference type="Pfam" id="PF00885">
    <property type="entry name" value="DMRL_synthase"/>
    <property type="match status" value="2"/>
</dbReference>